<keyword evidence="2" id="KW-1185">Reference proteome</keyword>
<keyword evidence="1" id="KW-0239">DNA-directed DNA polymerase</keyword>
<accession>A0A834T424</accession>
<dbReference type="EMBL" id="JAAIUW010000009">
    <property type="protein sequence ID" value="KAF7815170.1"/>
    <property type="molecule type" value="Genomic_DNA"/>
</dbReference>
<organism evidence="1 2">
    <name type="scientific">Senna tora</name>
    <dbReference type="NCBI Taxonomy" id="362788"/>
    <lineage>
        <taxon>Eukaryota</taxon>
        <taxon>Viridiplantae</taxon>
        <taxon>Streptophyta</taxon>
        <taxon>Embryophyta</taxon>
        <taxon>Tracheophyta</taxon>
        <taxon>Spermatophyta</taxon>
        <taxon>Magnoliopsida</taxon>
        <taxon>eudicotyledons</taxon>
        <taxon>Gunneridae</taxon>
        <taxon>Pentapetalae</taxon>
        <taxon>rosids</taxon>
        <taxon>fabids</taxon>
        <taxon>Fabales</taxon>
        <taxon>Fabaceae</taxon>
        <taxon>Caesalpinioideae</taxon>
        <taxon>Cassia clade</taxon>
        <taxon>Senna</taxon>
    </lineage>
</organism>
<proteinExistence type="predicted"/>
<comment type="caution">
    <text evidence="1">The sequence shown here is derived from an EMBL/GenBank/DDBJ whole genome shotgun (WGS) entry which is preliminary data.</text>
</comment>
<reference evidence="1" key="1">
    <citation type="submission" date="2020-09" db="EMBL/GenBank/DDBJ databases">
        <title>Genome-Enabled Discovery of Anthraquinone Biosynthesis in Senna tora.</title>
        <authorList>
            <person name="Kang S.-H."/>
            <person name="Pandey R.P."/>
            <person name="Lee C.-M."/>
            <person name="Sim J.-S."/>
            <person name="Jeong J.-T."/>
            <person name="Choi B.-S."/>
            <person name="Jung M."/>
            <person name="Ginzburg D."/>
            <person name="Zhao K."/>
            <person name="Won S.Y."/>
            <person name="Oh T.-J."/>
            <person name="Yu Y."/>
            <person name="Kim N.-H."/>
            <person name="Lee O.R."/>
            <person name="Lee T.-H."/>
            <person name="Bashyal P."/>
            <person name="Kim T.-S."/>
            <person name="Lee W.-H."/>
            <person name="Kawkins C."/>
            <person name="Kim C.-K."/>
            <person name="Kim J.S."/>
            <person name="Ahn B.O."/>
            <person name="Rhee S.Y."/>
            <person name="Sohng J.K."/>
        </authorList>
    </citation>
    <scope>NUCLEOTIDE SEQUENCE</scope>
    <source>
        <tissue evidence="1">Leaf</tissue>
    </source>
</reference>
<protein>
    <submittedName>
        <fullName evidence="1">DNA-directed DNA polymerase</fullName>
    </submittedName>
</protein>
<dbReference type="GO" id="GO:0003887">
    <property type="term" value="F:DNA-directed DNA polymerase activity"/>
    <property type="evidence" value="ECO:0007669"/>
    <property type="project" value="UniProtKB-KW"/>
</dbReference>
<name>A0A834T424_9FABA</name>
<keyword evidence="1" id="KW-0808">Transferase</keyword>
<evidence type="ECO:0000313" key="2">
    <source>
        <dbReference type="Proteomes" id="UP000634136"/>
    </source>
</evidence>
<dbReference type="AlphaFoldDB" id="A0A834T424"/>
<keyword evidence="1" id="KW-0548">Nucleotidyltransferase</keyword>
<gene>
    <name evidence="1" type="ORF">G2W53_029139</name>
</gene>
<dbReference type="Proteomes" id="UP000634136">
    <property type="component" value="Unassembled WGS sequence"/>
</dbReference>
<evidence type="ECO:0000313" key="1">
    <source>
        <dbReference type="EMBL" id="KAF7815170.1"/>
    </source>
</evidence>
<sequence length="81" mass="9326">MIYCRQQAEAAIYYRRLAKVAIMVKTMKTMAVVVTVFPHRVVELQDVTNGSKFMANVQGIKHYWGGLVERIKSLVSYFEVI</sequence>